<dbReference type="GeneID" id="18240391"/>
<evidence type="ECO:0000313" key="8">
    <source>
        <dbReference type="Proteomes" id="UP000007241"/>
    </source>
</evidence>
<dbReference type="InterPro" id="IPR008217">
    <property type="entry name" value="Ccc1_fam"/>
</dbReference>
<keyword evidence="8" id="KW-1185">Reference proteome</keyword>
<evidence type="ECO:0000256" key="5">
    <source>
        <dbReference type="ARBA" id="ARBA00023136"/>
    </source>
</evidence>
<accession>F4NUS9</accession>
<dbReference type="OrthoDB" id="73465at2759"/>
<evidence type="ECO:0000313" key="7">
    <source>
        <dbReference type="EMBL" id="EGF83635.1"/>
    </source>
</evidence>
<dbReference type="STRING" id="684364.F4NUS9"/>
<protein>
    <recommendedName>
        <fullName evidence="9">TIGR00267 family protein</fullName>
    </recommendedName>
</protein>
<sequence length="334" mass="36482">MQSNSRDTQQIMERPFNLIIDGHTAPMRYENITDMDLTEPLNCKEPTHHISVDDDVKNATFYDHCLTGKTDSAVYSHSDQPLFSHLNGKNMEEPEVDGETSILDIIQDVVIGLSDGLTVPFALAAGLAALDNSKLVVLAGLAEICAGAISMGLGGYLSGLSEQEYFDNQRDARALEIKADPAHHWSEIYNVFKPFGISRKAAQPLIEELSMDGTTFLDFVMKFDLGLDKPSKWRAFVSHLCMPCILSHTSALTIGSSYFCAGLIPLAPYMFFSSAKFALRISIGVTITALFFFGLFKAIALSSKQPLYSAIQMVFIGGLAALSAYTVASLMPIV</sequence>
<feature type="transmembrane region" description="Helical" evidence="6">
    <location>
        <begin position="307"/>
        <end position="328"/>
    </location>
</feature>
<dbReference type="InParanoid" id="F4NUS9"/>
<keyword evidence="5 6" id="KW-0472">Membrane</keyword>
<dbReference type="Pfam" id="PF01988">
    <property type="entry name" value="VIT1"/>
    <property type="match status" value="1"/>
</dbReference>
<evidence type="ECO:0000256" key="2">
    <source>
        <dbReference type="ARBA" id="ARBA00007049"/>
    </source>
</evidence>
<evidence type="ECO:0000256" key="4">
    <source>
        <dbReference type="ARBA" id="ARBA00022989"/>
    </source>
</evidence>
<comment type="subcellular location">
    <subcellularLocation>
        <location evidence="1">Endomembrane system</location>
        <topology evidence="1">Multi-pass membrane protein</topology>
    </subcellularLocation>
</comment>
<dbReference type="Proteomes" id="UP000007241">
    <property type="component" value="Unassembled WGS sequence"/>
</dbReference>
<dbReference type="GO" id="GO:0012505">
    <property type="term" value="C:endomembrane system"/>
    <property type="evidence" value="ECO:0007669"/>
    <property type="project" value="UniProtKB-SubCell"/>
</dbReference>
<evidence type="ECO:0000256" key="1">
    <source>
        <dbReference type="ARBA" id="ARBA00004127"/>
    </source>
</evidence>
<dbReference type="PANTHER" id="PTHR31851">
    <property type="entry name" value="FE(2+)/MN(2+) TRANSPORTER PCL1"/>
    <property type="match status" value="1"/>
</dbReference>
<dbReference type="GO" id="GO:0030026">
    <property type="term" value="P:intracellular manganese ion homeostasis"/>
    <property type="evidence" value="ECO:0000318"/>
    <property type="project" value="GO_Central"/>
</dbReference>
<evidence type="ECO:0000256" key="6">
    <source>
        <dbReference type="SAM" id="Phobius"/>
    </source>
</evidence>
<reference evidence="7 8" key="1">
    <citation type="submission" date="2009-12" db="EMBL/GenBank/DDBJ databases">
        <title>The draft genome of Batrachochytrium dendrobatidis.</title>
        <authorList>
            <consortium name="US DOE Joint Genome Institute (JGI-PGF)"/>
            <person name="Kuo A."/>
            <person name="Salamov A."/>
            <person name="Schmutz J."/>
            <person name="Lucas S."/>
            <person name="Pitluck S."/>
            <person name="Rosenblum E."/>
            <person name="Stajich J."/>
            <person name="Eisen M."/>
            <person name="Grigoriev I.V."/>
        </authorList>
    </citation>
    <scope>NUCLEOTIDE SEQUENCE [LARGE SCALE GENOMIC DNA]</scope>
    <source>
        <strain evidence="8">JAM81 / FGSC 10211</strain>
    </source>
</reference>
<dbReference type="OMA" id="MNFHHTL"/>
<evidence type="ECO:0000256" key="3">
    <source>
        <dbReference type="ARBA" id="ARBA00022692"/>
    </source>
</evidence>
<dbReference type="GO" id="GO:0000329">
    <property type="term" value="C:fungal-type vacuole membrane"/>
    <property type="evidence" value="ECO:0000318"/>
    <property type="project" value="GO_Central"/>
</dbReference>
<proteinExistence type="inferred from homology"/>
<dbReference type="EMBL" id="GL882879">
    <property type="protein sequence ID" value="EGF83635.1"/>
    <property type="molecule type" value="Genomic_DNA"/>
</dbReference>
<gene>
    <name evidence="7" type="ORF">BATDEDRAFT_34308</name>
</gene>
<dbReference type="HOGENOM" id="CLU_038957_0_0_1"/>
<name>F4NUS9_BATDJ</name>
<evidence type="ECO:0008006" key="9">
    <source>
        <dbReference type="Google" id="ProtNLM"/>
    </source>
</evidence>
<keyword evidence="4 6" id="KW-1133">Transmembrane helix</keyword>
<dbReference type="GO" id="GO:0005384">
    <property type="term" value="F:manganese ion transmembrane transporter activity"/>
    <property type="evidence" value="ECO:0000318"/>
    <property type="project" value="GO_Central"/>
</dbReference>
<dbReference type="FunCoup" id="F4NUS9">
    <property type="interactions" value="324"/>
</dbReference>
<keyword evidence="3 6" id="KW-0812">Transmembrane</keyword>
<feature type="transmembrane region" description="Helical" evidence="6">
    <location>
        <begin position="279"/>
        <end position="301"/>
    </location>
</feature>
<comment type="similarity">
    <text evidence="2">Belongs to the CCC1 family.</text>
</comment>
<organism evidence="7 8">
    <name type="scientific">Batrachochytrium dendrobatidis (strain JAM81 / FGSC 10211)</name>
    <name type="common">Frog chytrid fungus</name>
    <dbReference type="NCBI Taxonomy" id="684364"/>
    <lineage>
        <taxon>Eukaryota</taxon>
        <taxon>Fungi</taxon>
        <taxon>Fungi incertae sedis</taxon>
        <taxon>Chytridiomycota</taxon>
        <taxon>Chytridiomycota incertae sedis</taxon>
        <taxon>Chytridiomycetes</taxon>
        <taxon>Rhizophydiales</taxon>
        <taxon>Rhizophydiales incertae sedis</taxon>
        <taxon>Batrachochytrium</taxon>
    </lineage>
</organism>
<feature type="transmembrane region" description="Helical" evidence="6">
    <location>
        <begin position="251"/>
        <end position="272"/>
    </location>
</feature>
<dbReference type="RefSeq" id="XP_006675819.1">
    <property type="nucleotide sequence ID" value="XM_006675756.1"/>
</dbReference>
<dbReference type="GO" id="GO:0005381">
    <property type="term" value="F:iron ion transmembrane transporter activity"/>
    <property type="evidence" value="ECO:0000318"/>
    <property type="project" value="GO_Central"/>
</dbReference>
<dbReference type="AlphaFoldDB" id="F4NUS9"/>